<comment type="caution">
    <text evidence="7">The sequence shown here is derived from an EMBL/GenBank/DDBJ whole genome shotgun (WGS) entry which is preliminary data.</text>
</comment>
<protein>
    <recommendedName>
        <fullName evidence="2">DNA ligase (ATP)</fullName>
        <ecNumber evidence="2">6.5.1.1</ecNumber>
    </recommendedName>
</protein>
<dbReference type="PANTHER" id="PTHR45674:SF4">
    <property type="entry name" value="DNA LIGASE 1"/>
    <property type="match status" value="1"/>
</dbReference>
<dbReference type="NCBIfam" id="TIGR02779">
    <property type="entry name" value="NHEJ_ligase_lig"/>
    <property type="match status" value="1"/>
</dbReference>
<dbReference type="EMBL" id="BAABAL010000018">
    <property type="protein sequence ID" value="GAA4019478.1"/>
    <property type="molecule type" value="Genomic_DNA"/>
</dbReference>
<dbReference type="PANTHER" id="PTHR45674">
    <property type="entry name" value="DNA LIGASE 1/3 FAMILY MEMBER"/>
    <property type="match status" value="1"/>
</dbReference>
<dbReference type="NCBIfam" id="TIGR02777">
    <property type="entry name" value="LigD_PE_dom"/>
    <property type="match status" value="1"/>
</dbReference>
<dbReference type="Pfam" id="PF13298">
    <property type="entry name" value="LigD_N"/>
    <property type="match status" value="1"/>
</dbReference>
<feature type="region of interest" description="Disordered" evidence="5">
    <location>
        <begin position="1"/>
        <end position="38"/>
    </location>
</feature>
<dbReference type="Proteomes" id="UP001501747">
    <property type="component" value="Unassembled WGS sequence"/>
</dbReference>
<evidence type="ECO:0000256" key="5">
    <source>
        <dbReference type="SAM" id="MobiDB-lite"/>
    </source>
</evidence>
<dbReference type="PROSITE" id="PS50160">
    <property type="entry name" value="DNA_LIGASE_A3"/>
    <property type="match status" value="1"/>
</dbReference>
<dbReference type="InterPro" id="IPR014144">
    <property type="entry name" value="LigD_PE_domain"/>
</dbReference>
<dbReference type="InterPro" id="IPR014146">
    <property type="entry name" value="LigD_ligase_dom"/>
</dbReference>
<name>A0ABP7T1F0_9PSEU</name>
<evidence type="ECO:0000313" key="8">
    <source>
        <dbReference type="Proteomes" id="UP001501747"/>
    </source>
</evidence>
<organism evidence="7 8">
    <name type="scientific">Allokutzneria multivorans</name>
    <dbReference type="NCBI Taxonomy" id="1142134"/>
    <lineage>
        <taxon>Bacteria</taxon>
        <taxon>Bacillati</taxon>
        <taxon>Actinomycetota</taxon>
        <taxon>Actinomycetes</taxon>
        <taxon>Pseudonocardiales</taxon>
        <taxon>Pseudonocardiaceae</taxon>
        <taxon>Allokutzneria</taxon>
    </lineage>
</organism>
<dbReference type="InterPro" id="IPR050191">
    <property type="entry name" value="ATP-dep_DNA_ligase"/>
</dbReference>
<dbReference type="RefSeq" id="WP_344878933.1">
    <property type="nucleotide sequence ID" value="NZ_BAABAL010000018.1"/>
</dbReference>
<evidence type="ECO:0000256" key="1">
    <source>
        <dbReference type="ARBA" id="ARBA00007572"/>
    </source>
</evidence>
<dbReference type="Gene3D" id="3.30.1490.70">
    <property type="match status" value="1"/>
</dbReference>
<evidence type="ECO:0000259" key="6">
    <source>
        <dbReference type="PROSITE" id="PS50160"/>
    </source>
</evidence>
<accession>A0ABP7T1F0</accession>
<dbReference type="EC" id="6.5.1.1" evidence="2"/>
<dbReference type="Gene3D" id="3.30.470.30">
    <property type="entry name" value="DNA ligase/mRNA capping enzyme"/>
    <property type="match status" value="1"/>
</dbReference>
<dbReference type="CDD" id="cd07971">
    <property type="entry name" value="OBF_DNA_ligase_LigD"/>
    <property type="match status" value="1"/>
</dbReference>
<comment type="catalytic activity">
    <reaction evidence="4">
        <text>ATP + (deoxyribonucleotide)n-3'-hydroxyl + 5'-phospho-(deoxyribonucleotide)m = (deoxyribonucleotide)n+m + AMP + diphosphate.</text>
        <dbReference type="EC" id="6.5.1.1"/>
    </reaction>
</comment>
<comment type="similarity">
    <text evidence="1">Belongs to the ATP-dependent DNA ligase family.</text>
</comment>
<keyword evidence="8" id="KW-1185">Reference proteome</keyword>
<proteinExistence type="inferred from homology"/>
<evidence type="ECO:0000256" key="3">
    <source>
        <dbReference type="ARBA" id="ARBA00022598"/>
    </source>
</evidence>
<dbReference type="SUPFAM" id="SSF50249">
    <property type="entry name" value="Nucleic acid-binding proteins"/>
    <property type="match status" value="1"/>
</dbReference>
<evidence type="ECO:0000256" key="4">
    <source>
        <dbReference type="ARBA" id="ARBA00034003"/>
    </source>
</evidence>
<dbReference type="Pfam" id="PF01068">
    <property type="entry name" value="DNA_ligase_A_M"/>
    <property type="match status" value="1"/>
</dbReference>
<dbReference type="CDD" id="cd07906">
    <property type="entry name" value="Adenylation_DNA_ligase_LigD_LigC"/>
    <property type="match status" value="1"/>
</dbReference>
<dbReference type="InterPro" id="IPR012310">
    <property type="entry name" value="DNA_ligase_ATP-dep_cent"/>
</dbReference>
<dbReference type="InterPro" id="IPR012309">
    <property type="entry name" value="DNA_ligase_ATP-dep_C"/>
</dbReference>
<evidence type="ECO:0000256" key="2">
    <source>
        <dbReference type="ARBA" id="ARBA00012727"/>
    </source>
</evidence>
<feature type="domain" description="ATP-dependent DNA ligase family profile" evidence="6">
    <location>
        <begin position="287"/>
        <end position="403"/>
    </location>
</feature>
<dbReference type="SUPFAM" id="SSF56091">
    <property type="entry name" value="DNA ligase/mRNA capping enzyme, catalytic domain"/>
    <property type="match status" value="1"/>
</dbReference>
<gene>
    <name evidence="7" type="ORF">GCM10022247_48960</name>
</gene>
<dbReference type="Gene3D" id="2.40.50.140">
    <property type="entry name" value="Nucleic acid-binding proteins"/>
    <property type="match status" value="1"/>
</dbReference>
<sequence>MGSDALDPASGSSALRDYHRKRDAARTPEPMPETVVGGGNNDLFVIQEHHARRLHWDVRLERDGVLASWAVPKGLPVEQGDIRLAVHTEDHPMEYLTFSGEIPKGEYGGGRMTIWDTGRYDTLKWSEHEVEVVFHGARARGRYVFFRSDRRDRDGKNWMVRLGKQAPGKAPPRVPPPEKLSPMLATRGTLPGPDEDEQFSYEFKWDGVRALARITGGRLQLLARSGADITATYPELRDLGPRFPGTVLLDGEVVVFEDGRPSFGALQKRINISGAAQIARLAERQPVTYLIFDLLHLDGRSCLELEYDQRRRLLESLELRGAHWLTPPAYTADGAAVLHAAREQRLEGVVAKRRSSRYRPGQRTTEWIKITDLETREVVIGGWQPGEGKRAGLIGSLLVGLPQADGALRYIGKVGTGFSDAVLRALTERLRGLSRRTSPFSPDVPREFARKAEWVSPDLVGEVVFQSWTSDGRLRLPRWRGLRPDRSPEEVGEP</sequence>
<dbReference type="Pfam" id="PF04679">
    <property type="entry name" value="DNA_ligase_A_C"/>
    <property type="match status" value="1"/>
</dbReference>
<dbReference type="InterPro" id="IPR012340">
    <property type="entry name" value="NA-bd_OB-fold"/>
</dbReference>
<evidence type="ECO:0000313" key="7">
    <source>
        <dbReference type="EMBL" id="GAA4019478.1"/>
    </source>
</evidence>
<reference evidence="8" key="1">
    <citation type="journal article" date="2019" name="Int. J. Syst. Evol. Microbiol.">
        <title>The Global Catalogue of Microorganisms (GCM) 10K type strain sequencing project: providing services to taxonomists for standard genome sequencing and annotation.</title>
        <authorList>
            <consortium name="The Broad Institute Genomics Platform"/>
            <consortium name="The Broad Institute Genome Sequencing Center for Infectious Disease"/>
            <person name="Wu L."/>
            <person name="Ma J."/>
        </authorList>
    </citation>
    <scope>NUCLEOTIDE SEQUENCE [LARGE SCALE GENOMIC DNA]</scope>
    <source>
        <strain evidence="8">JCM 17342</strain>
    </source>
</reference>
<keyword evidence="3" id="KW-0436">Ligase</keyword>